<dbReference type="InterPro" id="IPR048958">
    <property type="entry name" value="Polysacc_lyase_14"/>
</dbReference>
<dbReference type="PATRIC" id="fig|1454004.3.peg.2260"/>
<comment type="caution">
    <text evidence="2">The sequence shown here is derived from an EMBL/GenBank/DDBJ whole genome shotgun (WGS) entry which is preliminary data.</text>
</comment>
<dbReference type="PANTHER" id="PTHR40124">
    <property type="match status" value="1"/>
</dbReference>
<evidence type="ECO:0000313" key="2">
    <source>
        <dbReference type="EMBL" id="EXI88296.1"/>
    </source>
</evidence>
<dbReference type="Pfam" id="PF21294">
    <property type="entry name" value="Polysacc_lyase_14"/>
    <property type="match status" value="1"/>
</dbReference>
<dbReference type="PANTHER" id="PTHR40124:SF1">
    <property type="entry name" value="DISAGGREGATASE RELATED REPEAT PROTEIN"/>
    <property type="match status" value="1"/>
</dbReference>
<evidence type="ECO:0000313" key="3">
    <source>
        <dbReference type="Proteomes" id="UP000022141"/>
    </source>
</evidence>
<feature type="domain" description="Polysaccharide lyase 14" evidence="1">
    <location>
        <begin position="312"/>
        <end position="479"/>
    </location>
</feature>
<dbReference type="STRING" id="1454004.AW11_02182"/>
<name>A0A011PLB2_ACCRE</name>
<dbReference type="eggNOG" id="ENOG502ZBB1">
    <property type="taxonomic scope" value="Bacteria"/>
</dbReference>
<accession>A0A011PLB2</accession>
<gene>
    <name evidence="2" type="ORF">AW11_02182</name>
</gene>
<dbReference type="Gene3D" id="2.60.120.200">
    <property type="match status" value="1"/>
</dbReference>
<evidence type="ECO:0000259" key="1">
    <source>
        <dbReference type="Pfam" id="PF21294"/>
    </source>
</evidence>
<organism evidence="2 3">
    <name type="scientific">Accumulibacter regalis</name>
    <dbReference type="NCBI Taxonomy" id="522306"/>
    <lineage>
        <taxon>Bacteria</taxon>
        <taxon>Pseudomonadati</taxon>
        <taxon>Pseudomonadota</taxon>
        <taxon>Betaproteobacteria</taxon>
        <taxon>Candidatus Accumulibacter</taxon>
    </lineage>
</organism>
<dbReference type="EMBL" id="JEMY01000027">
    <property type="protein sequence ID" value="EXI88296.1"/>
    <property type="molecule type" value="Genomic_DNA"/>
</dbReference>
<dbReference type="Proteomes" id="UP000022141">
    <property type="component" value="Unassembled WGS sequence"/>
</dbReference>
<sequence>MLAFVALFQAAGRVDAAAGGAAVPAAHELSERRVLYEGEEGASCANFLTGSLAWQRRGGDWRDARGKLHGDAPFAEEAPGTRATMWDVTGLVRQWADAGVSRASFFLRSVSGPGFAIFLSREAKSPADWPMLVLELADGRRELLKPVADTHLDCSTYRSLGRSETLTVFGTVPALLQFQLPAKLSGSRVKRAQLVLSSASAPGGGAMRIGVFEIAVPAFPAPPVSPGLAADYPADKGIESHPDVVFAAGFDEWLRWRWAWAKDSAGEFDVVGDDSVRHFEPLVGSALRVNVKKGDNLGVDLRLLLKDHGGEPDELYFRYYLRLGDDWDPTVEAGKMPGLAGTYGTAGWGGRRSDGTNGWSLRGSFGRAFASDHPLHGLTQLGTYAYHADMTSAYGETWIWPGALLQRNRWYSIEQQVRLNKPGAADGLFRVWVDGRLLLERQQIRMRTVDRLHIESAWLNVFHGGVARSPYDQHLYIDNVVVARRYIGPLAAKPGGAAGAGK</sequence>
<protein>
    <recommendedName>
        <fullName evidence="1">Polysaccharide lyase 14 domain-containing protein</fullName>
    </recommendedName>
</protein>
<proteinExistence type="predicted"/>
<keyword evidence="3" id="KW-1185">Reference proteome</keyword>
<dbReference type="AlphaFoldDB" id="A0A011PLB2"/>
<reference evidence="2" key="1">
    <citation type="submission" date="2014-02" db="EMBL/GenBank/DDBJ databases">
        <title>Expanding our view of genomic diversity in Candidatus Accumulibacter clades.</title>
        <authorList>
            <person name="Skennerton C.T."/>
            <person name="Barr J.J."/>
            <person name="Slater F.R."/>
            <person name="Bond P.L."/>
            <person name="Tyson G.W."/>
        </authorList>
    </citation>
    <scope>NUCLEOTIDE SEQUENCE [LARGE SCALE GENOMIC DNA]</scope>
</reference>